<reference evidence="14" key="1">
    <citation type="journal article" date="2011" name="PLoS ONE">
        <title>The genome of Akkermansia muciniphila, a dedicated intestinal mucin degrader, and its use in exploring intestinal metagenomes.</title>
        <authorList>
            <person name="van Passel M.W."/>
            <person name="Kant R."/>
            <person name="Zoetendal E.G."/>
            <person name="Plugge C.M."/>
            <person name="Derrien M."/>
            <person name="Malfatti S.A."/>
            <person name="Chain P.S."/>
            <person name="Woyke T."/>
            <person name="Palva A."/>
            <person name="de Vos W.M."/>
            <person name="Smidt H."/>
        </authorList>
    </citation>
    <scope>NUCLEOTIDE SEQUENCE [LARGE SCALE GENOMIC DNA]</scope>
    <source>
        <strain evidence="14">ATCC BAA-835 / DSM 22959 / JCM 33894 / BCRC 81048 / CCUG 64013 / CIP 107961 / Muc</strain>
    </source>
</reference>
<dbReference type="STRING" id="349741.Amuc_1377"/>
<sequence length="437" mass="48129">MHFTETQLNAEKTVLGNCIDGADKVAALIEQGFTKAHFVLLAHQKVWSAFETLAKTPEKVNITDLIQHLEAAGELESVGGHAGLVELSTSFAYHFQFEPSVKILVEAKKKRDVESLFISGLENLQNPTLSKDEVLAEAEKVMSSLRESYGVAQVARMADGTQKVVEGLEFRIKNPGQTKGLPTGYPSLDRMLDGLQNTAMVVIGARPAVGKTSFMTNILYNLAAEGVPVGMFSLEMSKEQLLERTLFGMSKINAANLRRGIKLTKWQQDAFTNAVRKVRSLPFFVDDRGALRIDQIQATARRMVADHGVRCIGVDYLQLANPTGRQASREREVSEISAGLKALAKELNIPVIVLAQLNREAEKRAGKEAGVPRVSDLRDSGSIEQDADQILLLYRPYVMDKNADPAEAKIIVGKNRFGEIGYIDLKWDAAATTYREV</sequence>
<organism evidence="13 14">
    <name type="scientific">Akkermansia muciniphila (strain ATCC BAA-835 / DSM 22959 / JCM 33894 / BCRC 81048 / CCUG 64013 / CIP 107961 / Muc)</name>
    <dbReference type="NCBI Taxonomy" id="349741"/>
    <lineage>
        <taxon>Bacteria</taxon>
        <taxon>Pseudomonadati</taxon>
        <taxon>Verrucomicrobiota</taxon>
        <taxon>Verrucomicrobiia</taxon>
        <taxon>Verrucomicrobiales</taxon>
        <taxon>Akkermansiaceae</taxon>
        <taxon>Akkermansia</taxon>
    </lineage>
</organism>
<evidence type="ECO:0000256" key="7">
    <source>
        <dbReference type="ARBA" id="ARBA00022840"/>
    </source>
</evidence>
<dbReference type="eggNOG" id="COG0305">
    <property type="taxonomic scope" value="Bacteria"/>
</dbReference>
<dbReference type="InterPro" id="IPR007694">
    <property type="entry name" value="DNA_helicase_DnaB-like_C"/>
</dbReference>
<comment type="catalytic activity">
    <reaction evidence="11">
        <text>ATP + H2O = ADP + phosphate + H(+)</text>
        <dbReference type="Rhea" id="RHEA:13065"/>
        <dbReference type="ChEBI" id="CHEBI:15377"/>
        <dbReference type="ChEBI" id="CHEBI:15378"/>
        <dbReference type="ChEBI" id="CHEBI:30616"/>
        <dbReference type="ChEBI" id="CHEBI:43474"/>
        <dbReference type="ChEBI" id="CHEBI:456216"/>
        <dbReference type="EC" id="5.6.2.3"/>
    </reaction>
</comment>
<dbReference type="PANTHER" id="PTHR30153:SF2">
    <property type="entry name" value="REPLICATIVE DNA HELICASE"/>
    <property type="match status" value="1"/>
</dbReference>
<dbReference type="InterPro" id="IPR027417">
    <property type="entry name" value="P-loop_NTPase"/>
</dbReference>
<evidence type="ECO:0000256" key="4">
    <source>
        <dbReference type="ARBA" id="ARBA00022741"/>
    </source>
</evidence>
<keyword evidence="7" id="KW-0067">ATP-binding</keyword>
<keyword evidence="9" id="KW-0413">Isomerase</keyword>
<dbReference type="GO" id="GO:0043139">
    <property type="term" value="F:5'-3' DNA helicase activity"/>
    <property type="evidence" value="ECO:0007669"/>
    <property type="project" value="UniProtKB-EC"/>
</dbReference>
<feature type="domain" description="SF4 helicase" evidence="12">
    <location>
        <begin position="174"/>
        <end position="437"/>
    </location>
</feature>
<dbReference type="GO" id="GO:0016787">
    <property type="term" value="F:hydrolase activity"/>
    <property type="evidence" value="ECO:0007669"/>
    <property type="project" value="UniProtKB-KW"/>
</dbReference>
<dbReference type="EMBL" id="CP001071">
    <property type="protein sequence ID" value="ACD05201.1"/>
    <property type="molecule type" value="Genomic_DNA"/>
</dbReference>
<dbReference type="EC" id="5.6.2.3" evidence="10"/>
<evidence type="ECO:0000256" key="5">
    <source>
        <dbReference type="ARBA" id="ARBA00022801"/>
    </source>
</evidence>
<accession>B2UKS8</accession>
<dbReference type="HOGENOM" id="CLU_005373_0_0_0"/>
<keyword evidence="14" id="KW-1185">Reference proteome</keyword>
<dbReference type="Gene3D" id="1.10.860.10">
    <property type="entry name" value="DNAb Helicase, Chain A"/>
    <property type="match status" value="1"/>
</dbReference>
<evidence type="ECO:0000259" key="12">
    <source>
        <dbReference type="PROSITE" id="PS51199"/>
    </source>
</evidence>
<keyword evidence="3" id="KW-0235">DNA replication</keyword>
<dbReference type="GO" id="GO:1990077">
    <property type="term" value="C:primosome complex"/>
    <property type="evidence" value="ECO:0007669"/>
    <property type="project" value="UniProtKB-KW"/>
</dbReference>
<dbReference type="InterPro" id="IPR007693">
    <property type="entry name" value="DNA_helicase_DnaB-like_N"/>
</dbReference>
<dbReference type="GO" id="GO:0005524">
    <property type="term" value="F:ATP binding"/>
    <property type="evidence" value="ECO:0007669"/>
    <property type="project" value="UniProtKB-KW"/>
</dbReference>
<evidence type="ECO:0000256" key="1">
    <source>
        <dbReference type="ARBA" id="ARBA00008428"/>
    </source>
</evidence>
<evidence type="ECO:0000256" key="9">
    <source>
        <dbReference type="ARBA" id="ARBA00023235"/>
    </source>
</evidence>
<dbReference type="PaxDb" id="349741-Amuc_1377"/>
<evidence type="ECO:0000313" key="14">
    <source>
        <dbReference type="Proteomes" id="UP000001031"/>
    </source>
</evidence>
<evidence type="ECO:0000313" key="13">
    <source>
        <dbReference type="EMBL" id="ACD05201.1"/>
    </source>
</evidence>
<keyword evidence="2" id="KW-0639">Primosome</keyword>
<dbReference type="KEGG" id="amu:Amuc_1377"/>
<evidence type="ECO:0000256" key="6">
    <source>
        <dbReference type="ARBA" id="ARBA00022806"/>
    </source>
</evidence>
<dbReference type="Pfam" id="PF00772">
    <property type="entry name" value="DnaB"/>
    <property type="match status" value="1"/>
</dbReference>
<keyword evidence="6 13" id="KW-0347">Helicase</keyword>
<keyword evidence="5" id="KW-0378">Hydrolase</keyword>
<evidence type="ECO:0000256" key="10">
    <source>
        <dbReference type="ARBA" id="ARBA00044969"/>
    </source>
</evidence>
<dbReference type="Proteomes" id="UP000001031">
    <property type="component" value="Chromosome"/>
</dbReference>
<dbReference type="CDD" id="cd00984">
    <property type="entry name" value="DnaB_C"/>
    <property type="match status" value="1"/>
</dbReference>
<dbReference type="PANTHER" id="PTHR30153">
    <property type="entry name" value="REPLICATIVE DNA HELICASE DNAB"/>
    <property type="match status" value="1"/>
</dbReference>
<gene>
    <name evidence="13" type="ordered locus">Amuc_1377</name>
</gene>
<dbReference type="BioCyc" id="AMUC349741:G1GBX-1462-MONOMER"/>
<dbReference type="SUPFAM" id="SSF52540">
    <property type="entry name" value="P-loop containing nucleoside triphosphate hydrolases"/>
    <property type="match status" value="1"/>
</dbReference>
<dbReference type="SUPFAM" id="SSF48024">
    <property type="entry name" value="N-terminal domain of DnaB helicase"/>
    <property type="match status" value="1"/>
</dbReference>
<dbReference type="GO" id="GO:0003677">
    <property type="term" value="F:DNA binding"/>
    <property type="evidence" value="ECO:0007669"/>
    <property type="project" value="UniProtKB-KW"/>
</dbReference>
<dbReference type="GO" id="GO:0005829">
    <property type="term" value="C:cytosol"/>
    <property type="evidence" value="ECO:0007669"/>
    <property type="project" value="TreeGrafter"/>
</dbReference>
<dbReference type="AlphaFoldDB" id="B2UKS8"/>
<evidence type="ECO:0000256" key="8">
    <source>
        <dbReference type="ARBA" id="ARBA00023125"/>
    </source>
</evidence>
<keyword evidence="4" id="KW-0547">Nucleotide-binding</keyword>
<keyword evidence="8" id="KW-0238">DNA-binding</keyword>
<evidence type="ECO:0000256" key="3">
    <source>
        <dbReference type="ARBA" id="ARBA00022705"/>
    </source>
</evidence>
<dbReference type="Gene3D" id="3.40.50.300">
    <property type="entry name" value="P-loop containing nucleotide triphosphate hydrolases"/>
    <property type="match status" value="1"/>
</dbReference>
<dbReference type="PROSITE" id="PS51199">
    <property type="entry name" value="SF4_HELICASE"/>
    <property type="match status" value="1"/>
</dbReference>
<evidence type="ECO:0000256" key="11">
    <source>
        <dbReference type="ARBA" id="ARBA00048954"/>
    </source>
</evidence>
<dbReference type="GO" id="GO:0006269">
    <property type="term" value="P:DNA replication, synthesis of primer"/>
    <property type="evidence" value="ECO:0007669"/>
    <property type="project" value="UniProtKB-KW"/>
</dbReference>
<evidence type="ECO:0000256" key="2">
    <source>
        <dbReference type="ARBA" id="ARBA00022515"/>
    </source>
</evidence>
<name>B2UKS8_AKKM8</name>
<protein>
    <recommendedName>
        <fullName evidence="10">DNA 5'-3' helicase</fullName>
        <ecNumber evidence="10">5.6.2.3</ecNumber>
    </recommendedName>
</protein>
<proteinExistence type="inferred from homology"/>
<dbReference type="RefSeq" id="WP_012420416.1">
    <property type="nucleotide sequence ID" value="NC_010655.1"/>
</dbReference>
<comment type="similarity">
    <text evidence="1">Belongs to the helicase family. DnaB subfamily.</text>
</comment>
<dbReference type="InterPro" id="IPR036185">
    <property type="entry name" value="DNA_heli_DnaB-like_N_sf"/>
</dbReference>
<dbReference type="InterPro" id="IPR016136">
    <property type="entry name" value="DNA_helicase_N/primase_C"/>
</dbReference>
<dbReference type="OrthoDB" id="9773982at2"/>
<dbReference type="Pfam" id="PF03796">
    <property type="entry name" value="DnaB_C"/>
    <property type="match status" value="1"/>
</dbReference>